<name>A0A7J7BVB9_TRIWF</name>
<sequence>MHVSSAKMFSTCIKSFIASDRGPGVGQADELLGSVTEDDARCFTVIHDEIRNKPMDLRIEDSHPCLFISRLINIVDVASMDYQAQSHLNILIQEIQTSEFLFLYISSPNVRTKGKEFRCPILQLFSVSLLPFTRLYTEASQSQSVESFDVVEKIPKRFQQVS</sequence>
<protein>
    <submittedName>
        <fullName evidence="1">Uncharacterized protein</fullName>
    </submittedName>
</protein>
<reference evidence="1 2" key="1">
    <citation type="journal article" date="2020" name="Nat. Commun.">
        <title>Genome of Tripterygium wilfordii and identification of cytochrome P450 involved in triptolide biosynthesis.</title>
        <authorList>
            <person name="Tu L."/>
            <person name="Su P."/>
            <person name="Zhang Z."/>
            <person name="Gao L."/>
            <person name="Wang J."/>
            <person name="Hu T."/>
            <person name="Zhou J."/>
            <person name="Zhang Y."/>
            <person name="Zhao Y."/>
            <person name="Liu Y."/>
            <person name="Song Y."/>
            <person name="Tong Y."/>
            <person name="Lu Y."/>
            <person name="Yang J."/>
            <person name="Xu C."/>
            <person name="Jia M."/>
            <person name="Peters R.J."/>
            <person name="Huang L."/>
            <person name="Gao W."/>
        </authorList>
    </citation>
    <scope>NUCLEOTIDE SEQUENCE [LARGE SCALE GENOMIC DNA]</scope>
    <source>
        <strain evidence="2">cv. XIE 37</strain>
        <tissue evidence="1">Leaf</tissue>
    </source>
</reference>
<keyword evidence="2" id="KW-1185">Reference proteome</keyword>
<comment type="caution">
    <text evidence="1">The sequence shown here is derived from an EMBL/GenBank/DDBJ whole genome shotgun (WGS) entry which is preliminary data.</text>
</comment>
<evidence type="ECO:0000313" key="1">
    <source>
        <dbReference type="EMBL" id="KAF5725829.1"/>
    </source>
</evidence>
<dbReference type="AlphaFoldDB" id="A0A7J7BVB9"/>
<dbReference type="EMBL" id="JAAARO010000023">
    <property type="protein sequence ID" value="KAF5725829.1"/>
    <property type="molecule type" value="Genomic_DNA"/>
</dbReference>
<accession>A0A7J7BVB9</accession>
<dbReference type="Proteomes" id="UP000593562">
    <property type="component" value="Unassembled WGS sequence"/>
</dbReference>
<evidence type="ECO:0000313" key="2">
    <source>
        <dbReference type="Proteomes" id="UP000593562"/>
    </source>
</evidence>
<dbReference type="InParanoid" id="A0A7J7BVB9"/>
<proteinExistence type="predicted"/>
<gene>
    <name evidence="1" type="ORF">HS088_TW23G00559</name>
</gene>
<organism evidence="1 2">
    <name type="scientific">Tripterygium wilfordii</name>
    <name type="common">Thunder God vine</name>
    <dbReference type="NCBI Taxonomy" id="458696"/>
    <lineage>
        <taxon>Eukaryota</taxon>
        <taxon>Viridiplantae</taxon>
        <taxon>Streptophyta</taxon>
        <taxon>Embryophyta</taxon>
        <taxon>Tracheophyta</taxon>
        <taxon>Spermatophyta</taxon>
        <taxon>Magnoliopsida</taxon>
        <taxon>eudicotyledons</taxon>
        <taxon>Gunneridae</taxon>
        <taxon>Pentapetalae</taxon>
        <taxon>rosids</taxon>
        <taxon>fabids</taxon>
        <taxon>Celastrales</taxon>
        <taxon>Celastraceae</taxon>
        <taxon>Tripterygium</taxon>
    </lineage>
</organism>